<dbReference type="EMBL" id="CAJVPQ010030317">
    <property type="protein sequence ID" value="CAG8776580.1"/>
    <property type="molecule type" value="Genomic_DNA"/>
</dbReference>
<dbReference type="Proteomes" id="UP000789570">
    <property type="component" value="Unassembled WGS sequence"/>
</dbReference>
<dbReference type="OrthoDB" id="2417650at2759"/>
<reference evidence="1" key="1">
    <citation type="submission" date="2021-06" db="EMBL/GenBank/DDBJ databases">
        <authorList>
            <person name="Kallberg Y."/>
            <person name="Tangrot J."/>
            <person name="Rosling A."/>
        </authorList>
    </citation>
    <scope>NUCLEOTIDE SEQUENCE</scope>
    <source>
        <strain evidence="1">UK204</strain>
    </source>
</reference>
<proteinExistence type="predicted"/>
<name>A0A9N9NVP5_9GLOM</name>
<evidence type="ECO:0000313" key="2">
    <source>
        <dbReference type="Proteomes" id="UP000789570"/>
    </source>
</evidence>
<protein>
    <submittedName>
        <fullName evidence="1">7909_t:CDS:1</fullName>
    </submittedName>
</protein>
<feature type="non-terminal residue" evidence="1">
    <location>
        <position position="80"/>
    </location>
</feature>
<evidence type="ECO:0000313" key="1">
    <source>
        <dbReference type="EMBL" id="CAG8776580.1"/>
    </source>
</evidence>
<organism evidence="1 2">
    <name type="scientific">Funneliformis caledonium</name>
    <dbReference type="NCBI Taxonomy" id="1117310"/>
    <lineage>
        <taxon>Eukaryota</taxon>
        <taxon>Fungi</taxon>
        <taxon>Fungi incertae sedis</taxon>
        <taxon>Mucoromycota</taxon>
        <taxon>Glomeromycotina</taxon>
        <taxon>Glomeromycetes</taxon>
        <taxon>Glomerales</taxon>
        <taxon>Glomeraceae</taxon>
        <taxon>Funneliformis</taxon>
    </lineage>
</organism>
<gene>
    <name evidence="1" type="ORF">FCALED_LOCUS17865</name>
</gene>
<keyword evidence="2" id="KW-1185">Reference proteome</keyword>
<accession>A0A9N9NVP5</accession>
<sequence length="80" mass="9353">TELDQEFNNMSFIHFRYAAYIINLAVKAEMKYVGDEIKKLHQFNSTYLMIARQTLMQNISELLITTSPEDLDNLFSTISE</sequence>
<dbReference type="AlphaFoldDB" id="A0A9N9NVP5"/>
<comment type="caution">
    <text evidence="1">The sequence shown here is derived from an EMBL/GenBank/DDBJ whole genome shotgun (WGS) entry which is preliminary data.</text>
</comment>